<evidence type="ECO:0000313" key="2">
    <source>
        <dbReference type="Proteomes" id="UP000054804"/>
    </source>
</evidence>
<comment type="caution">
    <text evidence="1">The sequence shown here is derived from an EMBL/GenBank/DDBJ whole genome shotgun (WGS) entry which is preliminary data.</text>
</comment>
<dbReference type="AlphaFoldDB" id="A0A0W7X8H5"/>
<dbReference type="Proteomes" id="UP000054804">
    <property type="component" value="Unassembled WGS sequence"/>
</dbReference>
<reference evidence="1 2" key="1">
    <citation type="submission" date="2015-12" db="EMBL/GenBank/DDBJ databases">
        <title>Draft genome sequence of Streptomyces silvensis ATCC 53525, a producer of novel hormone antagonists.</title>
        <authorList>
            <person name="Johnston C.W."/>
            <person name="Li Y."/>
            <person name="Magarvey N.A."/>
        </authorList>
    </citation>
    <scope>NUCLEOTIDE SEQUENCE [LARGE SCALE GENOMIC DNA]</scope>
    <source>
        <strain evidence="1 2">ATCC 53525</strain>
    </source>
</reference>
<dbReference type="EMBL" id="LOCL01000029">
    <property type="protein sequence ID" value="KUF18999.1"/>
    <property type="molecule type" value="Genomic_DNA"/>
</dbReference>
<name>A0A0W7X8H5_9ACTN</name>
<organism evidence="1 2">
    <name type="scientific">Streptomyces silvensis</name>
    <dbReference type="NCBI Taxonomy" id="1765722"/>
    <lineage>
        <taxon>Bacteria</taxon>
        <taxon>Bacillati</taxon>
        <taxon>Actinomycetota</taxon>
        <taxon>Actinomycetes</taxon>
        <taxon>Kitasatosporales</taxon>
        <taxon>Streptomycetaceae</taxon>
        <taxon>Streptomyces</taxon>
    </lineage>
</organism>
<gene>
    <name evidence="1" type="ORF">AT728_08315</name>
</gene>
<sequence>MPPPGHSPGERRPRAMVIDLAWRDLGPGLRALSGPDGAPLTRTVKLIVLPLIVRPAHHPELAGDFLEAAAAAHLDGLIRGSGPRLVATAQWFTLLKKARRALGVVAGNPQDLYFQRCYELAVEHGAPGAGADVTAKAVVEDVADTTGGRTVEALKSHFADTARRSLLAAELATAWENRPPAADARAAVAPAAEVLDACGTPAGTAADSPAYAAMVEADHGGLFGRALWAAPQGVWAAGGLPLPDHLGLSARPVPQRPEVGRGASTATLPAPLDRTLFERLFAVLQSSSRRDELPAVPELVTRETGRSCAPLGLYDKSLRVVVVLGGRLATGLDPLGTAPRAAGATAAHRAVNSRWQREAWVLRARRTTVSPRPDPDGGTLDALAQDLRTPWAAYMRRLWVRLHGRDVHDAPLKDLASAWAVLDGVARSVMMDHRAKVRSALRDLAAGAEAATVSAGDSAIVPAATSNATPGVGPALAVEGSEA</sequence>
<keyword evidence="2" id="KW-1185">Reference proteome</keyword>
<dbReference type="RefSeq" id="WP_058847159.1">
    <property type="nucleotide sequence ID" value="NZ_LOCL01000029.1"/>
</dbReference>
<proteinExistence type="predicted"/>
<dbReference type="STRING" id="1765722.AT728_08315"/>
<accession>A0A0W7X8H5</accession>
<evidence type="ECO:0000313" key="1">
    <source>
        <dbReference type="EMBL" id="KUF18999.1"/>
    </source>
</evidence>
<protein>
    <submittedName>
        <fullName evidence="1">Uncharacterized protein</fullName>
    </submittedName>
</protein>